<dbReference type="GO" id="GO:0005794">
    <property type="term" value="C:Golgi apparatus"/>
    <property type="evidence" value="ECO:0007669"/>
    <property type="project" value="UniProtKB-ARBA"/>
</dbReference>
<keyword evidence="7" id="KW-0325">Glycoprotein</keyword>
<keyword evidence="3" id="KW-0808">Transferase</keyword>
<dbReference type="PANTHER" id="PTHR13533">
    <property type="entry name" value="N-ACETYLNEURAMINATE 9-O-ACETYLTRANSFERASE"/>
    <property type="match status" value="1"/>
</dbReference>
<feature type="transmembrane region" description="Helical" evidence="8">
    <location>
        <begin position="518"/>
        <end position="535"/>
    </location>
</feature>
<dbReference type="Pfam" id="PF07779">
    <property type="entry name" value="Cas1_AcylT"/>
    <property type="match status" value="1"/>
</dbReference>
<keyword evidence="11" id="KW-1185">Reference proteome</keyword>
<feature type="transmembrane region" description="Helical" evidence="8">
    <location>
        <begin position="669"/>
        <end position="690"/>
    </location>
</feature>
<feature type="transmembrane region" description="Helical" evidence="8">
    <location>
        <begin position="542"/>
        <end position="563"/>
    </location>
</feature>
<feature type="transmembrane region" description="Helical" evidence="8">
    <location>
        <begin position="753"/>
        <end position="778"/>
    </location>
</feature>
<evidence type="ECO:0000313" key="10">
    <source>
        <dbReference type="EMBL" id="RWS15676.1"/>
    </source>
</evidence>
<comment type="similarity">
    <text evidence="2">Belongs to the PC-esterase family. CASD1 subfamily.</text>
</comment>
<dbReference type="GO" id="GO:0005975">
    <property type="term" value="P:carbohydrate metabolic process"/>
    <property type="evidence" value="ECO:0007669"/>
    <property type="project" value="UniProtKB-ARBA"/>
</dbReference>
<evidence type="ECO:0000256" key="8">
    <source>
        <dbReference type="SAM" id="Phobius"/>
    </source>
</evidence>
<evidence type="ECO:0000313" key="11">
    <source>
        <dbReference type="Proteomes" id="UP000285301"/>
    </source>
</evidence>
<keyword evidence="4 8" id="KW-0812">Transmembrane</keyword>
<sequence>MSEESRASSESIKQRFNVTNAKKIVTVILLAFIAYHGILHLSYGIDSCKWLLSDGRFQGFKNWQPYGCMIHSYSKIDSRRCMRSIAFLGGNNYISFLGDSRIRQVYDAFVKLIATKEIPESKYAHHDLSFSEEDLRLKVEFIWRPVVNDSMLDVYEKWLKLPKSDRPKIIVTSSATWSIKSSNASFDELESYKRNLTRLLFWMDKMGESSQVLWMLQDPVYPLKLHPSRKMITNEQIDLYNKAAMDVLRYSKSDGVHIWSSSRLVSQGYNDDQSDGLHMGSVALNYAVQILLNMYCNDQMNHNDGTCCSDPEPITTLQIITFSIFGVFIVLAAGLIIHRKLTSNKPRWQLLINEDDENDNRVKENITKSYTELITTIAKLGLIMGYFFLCDRTNFFMKENKFYTHSNFFLPIAYVFSLGLFFTEESRFTSVLHRDQTNEWKGWMQLVILTYHMTRASQVLPIYMHIRLLVTSYLFLSGFGHFTYFWHTGDFGLHRLWQHGFKYFPTYWRSPNNGLRRLVEVLFRMNLLVVTLCLCMNKPYQFYYFVPLVSFWFLVIYFTMISIPRVTSMSSESNPIQYFYLILKFVVLFSLITILYMSEVFFEKIFLTRPWKALFVTTDDSIKEWWFRWKIDRYSAPLGMLFGFGYHLLKQYNILDDHNHGNLFSRGIALLATFASMIGILIYIGFAFACRNKQECNEIYPYISFIPVVSYVSLRNISGLLRSRYSAFFAWFGKISLELFICQYHIWLAADTYGVLVLVPSYPVLNVVMTAVIFVCIAHEINQITKTLAKYAISSDWRYMTRNLFIFLMILIPIGIKDGMF</sequence>
<feature type="transmembrane region" description="Helical" evidence="8">
    <location>
        <begin position="21"/>
        <end position="43"/>
    </location>
</feature>
<keyword evidence="5 8" id="KW-1133">Transmembrane helix</keyword>
<dbReference type="PANTHER" id="PTHR13533:SF1">
    <property type="entry name" value="N-ACETYLNEURAMINATE 9-O-ACETYLTRANSFERASE"/>
    <property type="match status" value="1"/>
</dbReference>
<dbReference type="AlphaFoldDB" id="A0A3S3SIF0"/>
<feature type="domain" description="Cas1p 10 TM acyl transferase" evidence="9">
    <location>
        <begin position="496"/>
        <end position="804"/>
    </location>
</feature>
<evidence type="ECO:0000256" key="2">
    <source>
        <dbReference type="ARBA" id="ARBA00010666"/>
    </source>
</evidence>
<dbReference type="InterPro" id="IPR012419">
    <property type="entry name" value="Cas1_AcylTrans_dom"/>
</dbReference>
<keyword evidence="6 8" id="KW-0472">Membrane</keyword>
<feature type="transmembrane region" description="Helical" evidence="8">
    <location>
        <begin position="799"/>
        <end position="816"/>
    </location>
</feature>
<reference evidence="10 11" key="1">
    <citation type="journal article" date="2018" name="Gigascience">
        <title>Genomes of trombidid mites reveal novel predicted allergens and laterally-transferred genes associated with secondary metabolism.</title>
        <authorList>
            <person name="Dong X."/>
            <person name="Chaisiri K."/>
            <person name="Xia D."/>
            <person name="Armstrong S.D."/>
            <person name="Fang Y."/>
            <person name="Donnelly M.J."/>
            <person name="Kadowaki T."/>
            <person name="McGarry J.W."/>
            <person name="Darby A.C."/>
            <person name="Makepeace B.L."/>
        </authorList>
    </citation>
    <scope>NUCLEOTIDE SEQUENCE [LARGE SCALE GENOMIC DNA]</scope>
    <source>
        <strain evidence="10">UoL-WK</strain>
    </source>
</reference>
<accession>A0A3S3SIF0</accession>
<organism evidence="10 11">
    <name type="scientific">Dinothrombium tinctorium</name>
    <dbReference type="NCBI Taxonomy" id="1965070"/>
    <lineage>
        <taxon>Eukaryota</taxon>
        <taxon>Metazoa</taxon>
        <taxon>Ecdysozoa</taxon>
        <taxon>Arthropoda</taxon>
        <taxon>Chelicerata</taxon>
        <taxon>Arachnida</taxon>
        <taxon>Acari</taxon>
        <taxon>Acariformes</taxon>
        <taxon>Trombidiformes</taxon>
        <taxon>Prostigmata</taxon>
        <taxon>Anystina</taxon>
        <taxon>Parasitengona</taxon>
        <taxon>Trombidioidea</taxon>
        <taxon>Trombidiidae</taxon>
        <taxon>Dinothrombium</taxon>
    </lineage>
</organism>
<evidence type="ECO:0000256" key="5">
    <source>
        <dbReference type="ARBA" id="ARBA00022989"/>
    </source>
</evidence>
<feature type="transmembrane region" description="Helical" evidence="8">
    <location>
        <begin position="578"/>
        <end position="602"/>
    </location>
</feature>
<gene>
    <name evidence="10" type="ORF">B4U79_09303</name>
</gene>
<feature type="transmembrane region" description="Helical" evidence="8">
    <location>
        <begin position="317"/>
        <end position="337"/>
    </location>
</feature>
<evidence type="ECO:0000256" key="7">
    <source>
        <dbReference type="ARBA" id="ARBA00023180"/>
    </source>
</evidence>
<comment type="subcellular location">
    <subcellularLocation>
        <location evidence="1">Membrane</location>
        <topology evidence="1">Multi-pass membrane protein</topology>
    </subcellularLocation>
</comment>
<dbReference type="GO" id="GO:0016020">
    <property type="term" value="C:membrane"/>
    <property type="evidence" value="ECO:0007669"/>
    <property type="project" value="UniProtKB-SubCell"/>
</dbReference>
<feature type="transmembrane region" description="Helical" evidence="8">
    <location>
        <begin position="370"/>
        <end position="388"/>
    </location>
</feature>
<evidence type="ECO:0000256" key="4">
    <source>
        <dbReference type="ARBA" id="ARBA00022692"/>
    </source>
</evidence>
<feature type="transmembrane region" description="Helical" evidence="8">
    <location>
        <begin position="468"/>
        <end position="487"/>
    </location>
</feature>
<comment type="caution">
    <text evidence="10">The sequence shown here is derived from an EMBL/GenBank/DDBJ whole genome shotgun (WGS) entry which is preliminary data.</text>
</comment>
<feature type="transmembrane region" description="Helical" evidence="8">
    <location>
        <begin position="725"/>
        <end position="747"/>
    </location>
</feature>
<evidence type="ECO:0000256" key="3">
    <source>
        <dbReference type="ARBA" id="ARBA00022679"/>
    </source>
</evidence>
<evidence type="ECO:0000259" key="9">
    <source>
        <dbReference type="Pfam" id="PF07779"/>
    </source>
</evidence>
<dbReference type="Proteomes" id="UP000285301">
    <property type="component" value="Unassembled WGS sequence"/>
</dbReference>
<evidence type="ECO:0000256" key="1">
    <source>
        <dbReference type="ARBA" id="ARBA00004141"/>
    </source>
</evidence>
<name>A0A3S3SIF0_9ACAR</name>
<feature type="transmembrane region" description="Helical" evidence="8">
    <location>
        <begin position="408"/>
        <end position="424"/>
    </location>
</feature>
<dbReference type="OrthoDB" id="1932925at2759"/>
<protein>
    <recommendedName>
        <fullName evidence="9">Cas1p 10 TM acyl transferase domain-containing protein</fullName>
    </recommendedName>
</protein>
<evidence type="ECO:0000256" key="6">
    <source>
        <dbReference type="ARBA" id="ARBA00023136"/>
    </source>
</evidence>
<dbReference type="EMBL" id="NCKU01000392">
    <property type="protein sequence ID" value="RWS15676.1"/>
    <property type="molecule type" value="Genomic_DNA"/>
</dbReference>
<dbReference type="GO" id="GO:0016740">
    <property type="term" value="F:transferase activity"/>
    <property type="evidence" value="ECO:0007669"/>
    <property type="project" value="UniProtKB-KW"/>
</dbReference>
<proteinExistence type="inferred from homology"/>